<comment type="pathway">
    <text evidence="1 9">Amino-acid biosynthesis; L-arginine biosynthesis; L-arginine from L-ornithine and carbamoyl phosphate: step 2/3.</text>
</comment>
<dbReference type="FunFam" id="3.90.1260.10:FF:000007">
    <property type="entry name" value="Argininosuccinate synthase"/>
    <property type="match status" value="1"/>
</dbReference>
<dbReference type="RefSeq" id="WP_144996421.1">
    <property type="nucleotide sequence ID" value="NZ_CP036281.1"/>
</dbReference>
<evidence type="ECO:0000313" key="12">
    <source>
        <dbReference type="EMBL" id="QDU81218.1"/>
    </source>
</evidence>
<comment type="subcellular location">
    <subcellularLocation>
        <location evidence="9">Cytoplasm</location>
    </subcellularLocation>
</comment>
<feature type="binding site" evidence="9">
    <location>
        <position position="87"/>
    </location>
    <ligand>
        <name>L-citrulline</name>
        <dbReference type="ChEBI" id="CHEBI:57743"/>
    </ligand>
</feature>
<feature type="binding site" evidence="9">
    <location>
        <position position="123"/>
    </location>
    <ligand>
        <name>L-aspartate</name>
        <dbReference type="ChEBI" id="CHEBI:29991"/>
    </ligand>
</feature>
<dbReference type="GO" id="GO:0005524">
    <property type="term" value="F:ATP binding"/>
    <property type="evidence" value="ECO:0007669"/>
    <property type="project" value="UniProtKB-UniRule"/>
</dbReference>
<keyword evidence="13" id="KW-1185">Reference proteome</keyword>
<comment type="caution">
    <text evidence="9">Lacks conserved residue(s) required for the propagation of feature annotation.</text>
</comment>
<feature type="domain" description="Arginosuccinate synthase-like N-terminal" evidence="10">
    <location>
        <begin position="5"/>
        <end position="165"/>
    </location>
</feature>
<dbReference type="Pfam" id="PF20979">
    <property type="entry name" value="Arginosuc_syn_C"/>
    <property type="match status" value="1"/>
</dbReference>
<evidence type="ECO:0000256" key="9">
    <source>
        <dbReference type="HAMAP-Rule" id="MF_00005"/>
    </source>
</evidence>
<dbReference type="InterPro" id="IPR023434">
    <property type="entry name" value="Arginosuc_synth_type_1_subfam"/>
</dbReference>
<dbReference type="OrthoDB" id="9801641at2"/>
<dbReference type="HAMAP" id="MF_00005">
    <property type="entry name" value="Arg_succ_synth_type1"/>
    <property type="match status" value="1"/>
</dbReference>
<evidence type="ECO:0000256" key="7">
    <source>
        <dbReference type="ARBA" id="ARBA00022741"/>
    </source>
</evidence>
<feature type="binding site" evidence="9">
    <location>
        <position position="184"/>
    </location>
    <ligand>
        <name>L-citrulline</name>
        <dbReference type="ChEBI" id="CHEBI:57743"/>
    </ligand>
</feature>
<evidence type="ECO:0000256" key="4">
    <source>
        <dbReference type="ARBA" id="ARBA00022571"/>
    </source>
</evidence>
<evidence type="ECO:0000256" key="6">
    <source>
        <dbReference type="ARBA" id="ARBA00022605"/>
    </source>
</evidence>
<dbReference type="InterPro" id="IPR014729">
    <property type="entry name" value="Rossmann-like_a/b/a_fold"/>
</dbReference>
<protein>
    <recommendedName>
        <fullName evidence="3 9">Argininosuccinate synthase</fullName>
        <ecNumber evidence="3 9">6.3.4.5</ecNumber>
    </recommendedName>
    <alternativeName>
        <fullName evidence="9">Citrulline--aspartate ligase</fullName>
    </alternativeName>
</protein>
<feature type="binding site" evidence="9">
    <location>
        <position position="127"/>
    </location>
    <ligand>
        <name>L-citrulline</name>
        <dbReference type="ChEBI" id="CHEBI:57743"/>
    </ligand>
</feature>
<evidence type="ECO:0000259" key="11">
    <source>
        <dbReference type="Pfam" id="PF20979"/>
    </source>
</evidence>
<dbReference type="KEGG" id="plon:Pla110_29570"/>
<keyword evidence="8 9" id="KW-0067">ATP-binding</keyword>
<dbReference type="PROSITE" id="PS00565">
    <property type="entry name" value="ARGININOSUCCIN_SYN_2"/>
    <property type="match status" value="1"/>
</dbReference>
<comment type="similarity">
    <text evidence="9">Belongs to the argininosuccinate synthase family. Type 1 subfamily.</text>
</comment>
<feature type="binding site" evidence="9">
    <location>
        <position position="117"/>
    </location>
    <ligand>
        <name>ATP</name>
        <dbReference type="ChEBI" id="CHEBI:30616"/>
    </ligand>
</feature>
<proteinExistence type="inferred from homology"/>
<keyword evidence="9" id="KW-0963">Cytoplasm</keyword>
<keyword evidence="5 9" id="KW-0436">Ligase</keyword>
<dbReference type="InterPro" id="IPR024074">
    <property type="entry name" value="AS_cat/multimer_dom_body"/>
</dbReference>
<dbReference type="GO" id="GO:0004055">
    <property type="term" value="F:argininosuccinate synthase activity"/>
    <property type="evidence" value="ECO:0007669"/>
    <property type="project" value="UniProtKB-UniRule"/>
</dbReference>
<feature type="binding site" evidence="9">
    <location>
        <begin position="9"/>
        <end position="17"/>
    </location>
    <ligand>
        <name>ATP</name>
        <dbReference type="ChEBI" id="CHEBI:30616"/>
    </ligand>
</feature>
<dbReference type="SUPFAM" id="SSF52402">
    <property type="entry name" value="Adenine nucleotide alpha hydrolases-like"/>
    <property type="match status" value="1"/>
</dbReference>
<dbReference type="Pfam" id="PF00764">
    <property type="entry name" value="Arginosuc_synth"/>
    <property type="match status" value="1"/>
</dbReference>
<gene>
    <name evidence="9 12" type="primary">argG</name>
    <name evidence="12" type="ORF">Pla110_29570</name>
</gene>
<keyword evidence="4 9" id="KW-0055">Arginine biosynthesis</keyword>
<evidence type="ECO:0000256" key="8">
    <source>
        <dbReference type="ARBA" id="ARBA00022840"/>
    </source>
</evidence>
<dbReference type="InterPro" id="IPR048268">
    <property type="entry name" value="Arginosuc_syn_C"/>
</dbReference>
<feature type="binding site" evidence="9">
    <location>
        <position position="123"/>
    </location>
    <ligand>
        <name>L-citrulline</name>
        <dbReference type="ChEBI" id="CHEBI:57743"/>
    </ligand>
</feature>
<dbReference type="Gene3D" id="3.40.50.620">
    <property type="entry name" value="HUPs"/>
    <property type="match status" value="1"/>
</dbReference>
<dbReference type="PROSITE" id="PS00564">
    <property type="entry name" value="ARGININOSUCCIN_SYN_1"/>
    <property type="match status" value="1"/>
</dbReference>
<evidence type="ECO:0000256" key="5">
    <source>
        <dbReference type="ARBA" id="ARBA00022598"/>
    </source>
</evidence>
<dbReference type="InterPro" id="IPR001518">
    <property type="entry name" value="Arginosuc_synth"/>
</dbReference>
<feature type="binding site" evidence="9">
    <location>
        <position position="124"/>
    </location>
    <ligand>
        <name>L-aspartate</name>
        <dbReference type="ChEBI" id="CHEBI:29991"/>
    </ligand>
</feature>
<evidence type="ECO:0000256" key="2">
    <source>
        <dbReference type="ARBA" id="ARBA00011881"/>
    </source>
</evidence>
<keyword evidence="7 9" id="KW-0547">Nucleotide-binding</keyword>
<dbReference type="Gene3D" id="1.20.5.470">
    <property type="entry name" value="Single helix bin"/>
    <property type="match status" value="1"/>
</dbReference>
<dbReference type="NCBIfam" id="NF001770">
    <property type="entry name" value="PRK00509.1"/>
    <property type="match status" value="1"/>
</dbReference>
<organism evidence="12 13">
    <name type="scientific">Polystyrenella longa</name>
    <dbReference type="NCBI Taxonomy" id="2528007"/>
    <lineage>
        <taxon>Bacteria</taxon>
        <taxon>Pseudomonadati</taxon>
        <taxon>Planctomycetota</taxon>
        <taxon>Planctomycetia</taxon>
        <taxon>Planctomycetales</taxon>
        <taxon>Planctomycetaceae</taxon>
        <taxon>Polystyrenella</taxon>
    </lineage>
</organism>
<feature type="binding site" evidence="9">
    <location>
        <position position="119"/>
    </location>
    <ligand>
        <name>L-aspartate</name>
        <dbReference type="ChEBI" id="CHEBI:29991"/>
    </ligand>
</feature>
<dbReference type="InterPro" id="IPR018223">
    <property type="entry name" value="Arginosuc_synth_CS"/>
</dbReference>
<dbReference type="EMBL" id="CP036281">
    <property type="protein sequence ID" value="QDU81218.1"/>
    <property type="molecule type" value="Genomic_DNA"/>
</dbReference>
<dbReference type="PANTHER" id="PTHR11587">
    <property type="entry name" value="ARGININOSUCCINATE SYNTHASE"/>
    <property type="match status" value="1"/>
</dbReference>
<accession>A0A518CPT1</accession>
<keyword evidence="6 9" id="KW-0028">Amino-acid biosynthesis</keyword>
<sequence length="416" mass="46812">MAREKVILAYSGGLDTSVAVKWINEKYDMDVITYTCDLGQGRELDTIKEKAIKTGAVEAIIEDVRNLFVDCFVWPALMTGTMYEGKYPLATALGRPLIAHRMVEFAKEHGATAVAHGCTGKGNDQVRFDVAFNTLAPDLKIIAPVREWRFTRTQEIEYAQEHGIEVDATKENIFSIDQNLWGRSVEAGVLENPWNAPPEAAYNWTVPPEEAPDTPLEIEIEFEQGRPIALDGKEMDGVSIIEHLNKVGGEHGVGRIDHVENRLVGIKSREIYEAPAAMILHEAHRELEFLTLSRQAQRFKTYVAQTCADIIYDGLWYSPFHQDLMGFVEKNQRFVSGHTRIKLYKGNYVVTGRKSPHSLYSEELATYEEGDSFPHEAAVAFIRIHGMALKTQAQQQLLKGEPIVRPARIMPTKDAK</sequence>
<dbReference type="GO" id="GO:0000053">
    <property type="term" value="P:argininosuccinate metabolic process"/>
    <property type="evidence" value="ECO:0007669"/>
    <property type="project" value="TreeGrafter"/>
</dbReference>
<dbReference type="AlphaFoldDB" id="A0A518CPT1"/>
<dbReference type="FunFam" id="3.40.50.620:FF:000019">
    <property type="entry name" value="Argininosuccinate synthase"/>
    <property type="match status" value="1"/>
</dbReference>
<dbReference type="GO" id="GO:0005737">
    <property type="term" value="C:cytoplasm"/>
    <property type="evidence" value="ECO:0007669"/>
    <property type="project" value="UniProtKB-SubCell"/>
</dbReference>
<dbReference type="Gene3D" id="3.90.1260.10">
    <property type="entry name" value="Argininosuccinate synthetase, chain A, domain 2"/>
    <property type="match status" value="1"/>
</dbReference>
<dbReference type="CDD" id="cd01999">
    <property type="entry name" value="ASS"/>
    <property type="match status" value="1"/>
</dbReference>
<name>A0A518CPT1_9PLAN</name>
<feature type="binding site" evidence="9">
    <location>
        <position position="260"/>
    </location>
    <ligand>
        <name>L-citrulline</name>
        <dbReference type="ChEBI" id="CHEBI:57743"/>
    </ligand>
</feature>
<evidence type="ECO:0000256" key="1">
    <source>
        <dbReference type="ARBA" id="ARBA00004967"/>
    </source>
</evidence>
<feature type="domain" description="Arginosuccinate synthase C-terminal" evidence="11">
    <location>
        <begin position="174"/>
        <end position="390"/>
    </location>
</feature>
<evidence type="ECO:0000313" key="13">
    <source>
        <dbReference type="Proteomes" id="UP000317178"/>
    </source>
</evidence>
<dbReference type="InterPro" id="IPR048267">
    <property type="entry name" value="Arginosuc_syn_N"/>
</dbReference>
<evidence type="ECO:0000256" key="3">
    <source>
        <dbReference type="ARBA" id="ARBA00012286"/>
    </source>
</evidence>
<dbReference type="SUPFAM" id="SSF69864">
    <property type="entry name" value="Argininosuccinate synthetase, C-terminal domain"/>
    <property type="match status" value="1"/>
</dbReference>
<evidence type="ECO:0000259" key="10">
    <source>
        <dbReference type="Pfam" id="PF00764"/>
    </source>
</evidence>
<dbReference type="PANTHER" id="PTHR11587:SF2">
    <property type="entry name" value="ARGININOSUCCINATE SYNTHASE"/>
    <property type="match status" value="1"/>
</dbReference>
<dbReference type="GO" id="GO:0000050">
    <property type="term" value="P:urea cycle"/>
    <property type="evidence" value="ECO:0007669"/>
    <property type="project" value="TreeGrafter"/>
</dbReference>
<comment type="subunit">
    <text evidence="2 9">Homotetramer.</text>
</comment>
<dbReference type="GO" id="GO:0006526">
    <property type="term" value="P:L-arginine biosynthetic process"/>
    <property type="evidence" value="ECO:0007669"/>
    <property type="project" value="UniProtKB-UniRule"/>
</dbReference>
<dbReference type="Proteomes" id="UP000317178">
    <property type="component" value="Chromosome"/>
</dbReference>
<comment type="catalytic activity">
    <reaction evidence="9">
        <text>L-citrulline + L-aspartate + ATP = 2-(N(omega)-L-arginino)succinate + AMP + diphosphate + H(+)</text>
        <dbReference type="Rhea" id="RHEA:10932"/>
        <dbReference type="ChEBI" id="CHEBI:15378"/>
        <dbReference type="ChEBI" id="CHEBI:29991"/>
        <dbReference type="ChEBI" id="CHEBI:30616"/>
        <dbReference type="ChEBI" id="CHEBI:33019"/>
        <dbReference type="ChEBI" id="CHEBI:57472"/>
        <dbReference type="ChEBI" id="CHEBI:57743"/>
        <dbReference type="ChEBI" id="CHEBI:456215"/>
        <dbReference type="EC" id="6.3.4.5"/>
    </reaction>
</comment>
<dbReference type="EC" id="6.3.4.5" evidence="3 9"/>
<feature type="binding site" evidence="9">
    <location>
        <position position="272"/>
    </location>
    <ligand>
        <name>L-citrulline</name>
        <dbReference type="ChEBI" id="CHEBI:57743"/>
    </ligand>
</feature>
<reference evidence="12 13" key="1">
    <citation type="submission" date="2019-02" db="EMBL/GenBank/DDBJ databases">
        <title>Deep-cultivation of Planctomycetes and their phenomic and genomic characterization uncovers novel biology.</title>
        <authorList>
            <person name="Wiegand S."/>
            <person name="Jogler M."/>
            <person name="Boedeker C."/>
            <person name="Pinto D."/>
            <person name="Vollmers J."/>
            <person name="Rivas-Marin E."/>
            <person name="Kohn T."/>
            <person name="Peeters S.H."/>
            <person name="Heuer A."/>
            <person name="Rast P."/>
            <person name="Oberbeckmann S."/>
            <person name="Bunk B."/>
            <person name="Jeske O."/>
            <person name="Meyerdierks A."/>
            <person name="Storesund J.E."/>
            <person name="Kallscheuer N."/>
            <person name="Luecker S."/>
            <person name="Lage O.M."/>
            <person name="Pohl T."/>
            <person name="Merkel B.J."/>
            <person name="Hornburger P."/>
            <person name="Mueller R.-W."/>
            <person name="Bruemmer F."/>
            <person name="Labrenz M."/>
            <person name="Spormann A.M."/>
            <person name="Op den Camp H."/>
            <person name="Overmann J."/>
            <person name="Amann R."/>
            <person name="Jetten M.S.M."/>
            <person name="Mascher T."/>
            <person name="Medema M.H."/>
            <person name="Devos D.P."/>
            <person name="Kaster A.-K."/>
            <person name="Ovreas L."/>
            <person name="Rohde M."/>
            <person name="Galperin M.Y."/>
            <person name="Jogler C."/>
        </authorList>
    </citation>
    <scope>NUCLEOTIDE SEQUENCE [LARGE SCALE GENOMIC DNA]</scope>
    <source>
        <strain evidence="12 13">Pla110</strain>
    </source>
</reference>
<dbReference type="UniPathway" id="UPA00068">
    <property type="reaction ID" value="UER00113"/>
</dbReference>
<dbReference type="NCBIfam" id="TIGR00032">
    <property type="entry name" value="argG"/>
    <property type="match status" value="1"/>
</dbReference>
<feature type="binding site" evidence="9">
    <location>
        <position position="175"/>
    </location>
    <ligand>
        <name>L-citrulline</name>
        <dbReference type="ChEBI" id="CHEBI:57743"/>
    </ligand>
</feature>